<dbReference type="AlphaFoldDB" id="A0AAU8RUQ7"/>
<keyword evidence="1" id="KW-0812">Transmembrane</keyword>
<name>A0AAU8RUQ7_9FLAO</name>
<dbReference type="Proteomes" id="UP000030786">
    <property type="component" value="Chromosome"/>
</dbReference>
<reference evidence="2 3" key="1">
    <citation type="journal article" date="2014" name="Environ. Microbiol.">
        <title>Contrasting genomic patterns and infection strategies of two co-existing Bacteroidetes podovirus genera.</title>
        <authorList>
            <person name="Holmfeldt K."/>
            <person name="Howard-Varona C."/>
            <person name="Solonenko N."/>
            <person name="Sullivan M.B."/>
        </authorList>
    </citation>
    <scope>NUCLEOTIDE SEQUENCE [LARGE SCALE GENOMIC DNA]</scope>
    <source>
        <strain evidence="2 3">18</strain>
    </source>
</reference>
<feature type="transmembrane region" description="Helical" evidence="1">
    <location>
        <begin position="196"/>
        <end position="220"/>
    </location>
</feature>
<protein>
    <recommendedName>
        <fullName evidence="4">PepSY domain-containing protein</fullName>
    </recommendedName>
</protein>
<evidence type="ECO:0008006" key="4">
    <source>
        <dbReference type="Google" id="ProtNLM"/>
    </source>
</evidence>
<keyword evidence="1" id="KW-1133">Transmembrane helix</keyword>
<keyword evidence="1" id="KW-0472">Membrane</keyword>
<dbReference type="InterPro" id="IPR005625">
    <property type="entry name" value="PepSY-ass_TM"/>
</dbReference>
<accession>A0AAU8RUQ7</accession>
<organism evidence="2 3">
    <name type="scientific">Cellulophaga baltica 18</name>
    <dbReference type="NCBI Taxonomy" id="1348584"/>
    <lineage>
        <taxon>Bacteria</taxon>
        <taxon>Pseudomonadati</taxon>
        <taxon>Bacteroidota</taxon>
        <taxon>Flavobacteriia</taxon>
        <taxon>Flavobacteriales</taxon>
        <taxon>Flavobacteriaceae</taxon>
        <taxon>Cellulophaga</taxon>
    </lineage>
</organism>
<feature type="transmembrane region" description="Helical" evidence="1">
    <location>
        <begin position="7"/>
        <end position="28"/>
    </location>
</feature>
<dbReference type="PANTHER" id="PTHR34219">
    <property type="entry name" value="IRON-REGULATED INNER MEMBRANE PROTEIN-RELATED"/>
    <property type="match status" value="1"/>
</dbReference>
<feature type="transmembrane region" description="Helical" evidence="1">
    <location>
        <begin position="140"/>
        <end position="160"/>
    </location>
</feature>
<dbReference type="PANTHER" id="PTHR34219:SF3">
    <property type="entry name" value="BLL7967 PROTEIN"/>
    <property type="match status" value="1"/>
</dbReference>
<proteinExistence type="predicted"/>
<gene>
    <name evidence="2" type="ORF">M666_06910</name>
</gene>
<feature type="transmembrane region" description="Helical" evidence="1">
    <location>
        <begin position="345"/>
        <end position="366"/>
    </location>
</feature>
<evidence type="ECO:0000256" key="1">
    <source>
        <dbReference type="SAM" id="Phobius"/>
    </source>
</evidence>
<dbReference type="Pfam" id="PF03929">
    <property type="entry name" value="PepSY_TM"/>
    <property type="match status" value="1"/>
</dbReference>
<dbReference type="EMBL" id="CP009976">
    <property type="protein sequence ID" value="AIZ43696.1"/>
    <property type="molecule type" value="Genomic_DNA"/>
</dbReference>
<evidence type="ECO:0000313" key="2">
    <source>
        <dbReference type="EMBL" id="AIZ43696.1"/>
    </source>
</evidence>
<sequence>MNDIHLWLGIISGIVLFIVCLTGTILAFEAELILLFDKQDYYSEKTGEPLSFEEIITAIEKENHVVKDFIYLKDENQNLQFTLLTKDEAHSGKPARGRSVQINPFTGAEVKTTGKTKAFIHSVEELHRVLLLDQKIGRPIVGICTIIFIVLCISGLILWMPKKIKQFKKRKFWKQGFTLKTKANWKRVNYDIHNTFGFYALAPMLLMGLTGLLWSFQWYYDGLENVLGDKLGKSRFDKTLPLKTAYDQIPTIDYAALLNKTDSILPHKNAATRITLPLKPNESVMIRKKSDGFFAYDAADKLQFNPYTNTLISKSLFKDEKLGGKIASLIRGIHVGSFAGTFTKIIYFLSCLIATSLPITGILIWINKMKKNKPSK</sequence>
<dbReference type="KEGG" id="cbat:M666_06910"/>
<evidence type="ECO:0000313" key="3">
    <source>
        <dbReference type="Proteomes" id="UP000030786"/>
    </source>
</evidence>